<dbReference type="GO" id="GO:0004252">
    <property type="term" value="F:serine-type endopeptidase activity"/>
    <property type="evidence" value="ECO:0007669"/>
    <property type="project" value="InterPro"/>
</dbReference>
<dbReference type="InterPro" id="IPR001940">
    <property type="entry name" value="Peptidase_S1C"/>
</dbReference>
<feature type="transmembrane region" description="Helical" evidence="1">
    <location>
        <begin position="44"/>
        <end position="65"/>
    </location>
</feature>
<gene>
    <name evidence="2" type="ORF">UFOPK1358_01422</name>
</gene>
<proteinExistence type="predicted"/>
<sequence length="304" mass="31100">MTGSQPEELGAEPALQPAAERVWQHPSEVGLETRCRVDQKRAGWIAGSVFLVSLILLGTGVSLGATRTASTAGQAASSPDQAANAALVPAESPVQQEIMARVTVIRRGTATVALALRFDAKGHLLLPAHLVASANEVWATALDGTQEQVQLVDADLATDLAVLRPIRPSSGRVVTAAELPKRAGAVRVMYAAAPAGLVARSGYLAEGDSGTAADPEGALHAELGVQSKPKGALGASSPRPDLDLAPQAADSEMLTAGLVFDSAGEFIGLTTVTEARPVGSSATWVVEILAAETALEVANQLLGS</sequence>
<keyword evidence="1" id="KW-1133">Transmembrane helix</keyword>
<keyword evidence="1" id="KW-0472">Membrane</keyword>
<dbReference type="PRINTS" id="PR00834">
    <property type="entry name" value="PROTEASES2C"/>
</dbReference>
<reference evidence="2" key="1">
    <citation type="submission" date="2020-05" db="EMBL/GenBank/DDBJ databases">
        <authorList>
            <person name="Chiriac C."/>
            <person name="Salcher M."/>
            <person name="Ghai R."/>
            <person name="Kavagutti S V."/>
        </authorList>
    </citation>
    <scope>NUCLEOTIDE SEQUENCE</scope>
</reference>
<dbReference type="GO" id="GO:0006508">
    <property type="term" value="P:proteolysis"/>
    <property type="evidence" value="ECO:0007669"/>
    <property type="project" value="InterPro"/>
</dbReference>
<protein>
    <submittedName>
        <fullName evidence="2">Unannotated protein</fullName>
    </submittedName>
</protein>
<keyword evidence="1" id="KW-0812">Transmembrane</keyword>
<dbReference type="EMBL" id="CAEZSF010000156">
    <property type="protein sequence ID" value="CAB4547909.1"/>
    <property type="molecule type" value="Genomic_DNA"/>
</dbReference>
<evidence type="ECO:0000256" key="1">
    <source>
        <dbReference type="SAM" id="Phobius"/>
    </source>
</evidence>
<evidence type="ECO:0000313" key="2">
    <source>
        <dbReference type="EMBL" id="CAB4547909.1"/>
    </source>
</evidence>
<accession>A0A6J6CBR7</accession>
<dbReference type="AlphaFoldDB" id="A0A6J6CBR7"/>
<name>A0A6J6CBR7_9ZZZZ</name>
<organism evidence="2">
    <name type="scientific">freshwater metagenome</name>
    <dbReference type="NCBI Taxonomy" id="449393"/>
    <lineage>
        <taxon>unclassified sequences</taxon>
        <taxon>metagenomes</taxon>
        <taxon>ecological metagenomes</taxon>
    </lineage>
</organism>